<evidence type="ECO:0000313" key="1">
    <source>
        <dbReference type="EMBL" id="MTD57780.1"/>
    </source>
</evidence>
<gene>
    <name evidence="1" type="ORF">GKO32_27935</name>
</gene>
<reference evidence="1 2" key="1">
    <citation type="submission" date="2019-11" db="EMBL/GenBank/DDBJ databases">
        <title>Draft genome of Amycolatopsis RM579.</title>
        <authorList>
            <person name="Duangmal K."/>
            <person name="Mingma R."/>
        </authorList>
    </citation>
    <scope>NUCLEOTIDE SEQUENCE [LARGE SCALE GENOMIC DNA]</scope>
    <source>
        <strain evidence="1 2">RM579</strain>
    </source>
</reference>
<evidence type="ECO:0000313" key="2">
    <source>
        <dbReference type="Proteomes" id="UP000440096"/>
    </source>
</evidence>
<dbReference type="RefSeq" id="WP_154759894.1">
    <property type="nucleotide sequence ID" value="NZ_WMBA01000054.1"/>
</dbReference>
<accession>A0A6N7Z8F0</accession>
<dbReference type="EMBL" id="WMBA01000054">
    <property type="protein sequence ID" value="MTD57780.1"/>
    <property type="molecule type" value="Genomic_DNA"/>
</dbReference>
<dbReference type="AlphaFoldDB" id="A0A6N7Z8F0"/>
<comment type="caution">
    <text evidence="1">The sequence shown here is derived from an EMBL/GenBank/DDBJ whole genome shotgun (WGS) entry which is preliminary data.</text>
</comment>
<protein>
    <submittedName>
        <fullName evidence="1">Uncharacterized protein</fullName>
    </submittedName>
</protein>
<organism evidence="1 2">
    <name type="scientific">Amycolatopsis pithecellobii</name>
    <dbReference type="NCBI Taxonomy" id="664692"/>
    <lineage>
        <taxon>Bacteria</taxon>
        <taxon>Bacillati</taxon>
        <taxon>Actinomycetota</taxon>
        <taxon>Actinomycetes</taxon>
        <taxon>Pseudonocardiales</taxon>
        <taxon>Pseudonocardiaceae</taxon>
        <taxon>Amycolatopsis</taxon>
    </lineage>
</organism>
<dbReference type="Proteomes" id="UP000440096">
    <property type="component" value="Unassembled WGS sequence"/>
</dbReference>
<keyword evidence="2" id="KW-1185">Reference proteome</keyword>
<dbReference type="OrthoDB" id="3622156at2"/>
<name>A0A6N7Z8F0_9PSEU</name>
<sequence length="145" mass="16134">MSYRRPRSGIIATIDGREYEANSYPREGALTLVSRETENPDPTLFVEQDGQWLGTVPVARCERLAEVTTVADHLGHTCQVISIAEDGTTGLYYLGDDMAAMPRDGFVQTDAGTWAKTVHIGELMRYRELHRDLLFDAWVRGGATS</sequence>
<proteinExistence type="predicted"/>